<dbReference type="GO" id="GO:0019185">
    <property type="term" value="C:snRNA-activating protein complex"/>
    <property type="evidence" value="ECO:0007669"/>
    <property type="project" value="TreeGrafter"/>
</dbReference>
<evidence type="ECO:0000256" key="6">
    <source>
        <dbReference type="SAM" id="MobiDB-lite"/>
    </source>
</evidence>
<reference evidence="10" key="1">
    <citation type="submission" date="2016-10" db="EMBL/GenBank/DDBJ databases">
        <authorList>
            <person name="Benchimol M."/>
            <person name="Almeida L.G."/>
            <person name="Vasconcelos A.T."/>
            <person name="Perreira-Neves A."/>
            <person name="Rosa I.A."/>
            <person name="Tasca T."/>
            <person name="Bogo M.R."/>
            <person name="de Souza W."/>
        </authorList>
    </citation>
    <scope>NUCLEOTIDE SEQUENCE [LARGE SCALE GENOMIC DNA]</scope>
    <source>
        <strain evidence="10">K</strain>
    </source>
</reference>
<keyword evidence="5" id="KW-0539">Nucleus</keyword>
<evidence type="ECO:0000256" key="2">
    <source>
        <dbReference type="ARBA" id="ARBA00023015"/>
    </source>
</evidence>
<keyword evidence="3" id="KW-0238">DNA-binding</keyword>
<dbReference type="EMBL" id="MLAK01000964">
    <property type="protein sequence ID" value="OHT00245.1"/>
    <property type="molecule type" value="Genomic_DNA"/>
</dbReference>
<sequence length="498" mass="57230">MGKNWSEQEDQILIDMVRTHGKQWGLIATKMENRTSSQVAARWEKCLDPKLTKGPFTSEEDKIIIDYVAKFGPQNWPGLSQLIQNRSPKQCRERWFNHLDPNVSSLPWTQKEDEMIFDMISKYGHKWSIIAKCIPGRTDNAIKNRWNSSISKRIIVDKSGMTILTPDLSKRQKSHHTMKKVRHQPASTHESDAPHSPLQQFNQQQPSQQTNNSQFINQQQFPTFQNQQQNSNQTQNGYLMQNYQFNNQISNQMPFNSQVPNQMLNPQMNNQMNPQMNNTMMNSMQYQMPNQMNNQMMNQMQNPAKQQQFFQMQNQQFSSLPQHVPSNSQTLFMSMVFQQQMQMLANHNNSGNTSLNIHNTENKMNPASKFSQVDPNQNPHKKQKKTMKSKKKKPDFPLPPIITNNANSLNQNQNENKKEIGSLQNLGTPTVNGNQKEMNIFGIPSPLFQGSYSMFSPMSPSFTFSPTTPSTLFSFGESGSITPIFSPSGHSNNANVFK</sequence>
<feature type="domain" description="HTH myb-type" evidence="9">
    <location>
        <begin position="107"/>
        <end position="154"/>
    </location>
</feature>
<dbReference type="AlphaFoldDB" id="A0A1J4JSM0"/>
<evidence type="ECO:0000259" key="8">
    <source>
        <dbReference type="PROSITE" id="PS51293"/>
    </source>
</evidence>
<keyword evidence="11" id="KW-1185">Reference proteome</keyword>
<dbReference type="Gene3D" id="1.10.10.60">
    <property type="entry name" value="Homeodomain-like"/>
    <property type="match status" value="3"/>
</dbReference>
<evidence type="ECO:0000256" key="1">
    <source>
        <dbReference type="ARBA" id="ARBA00022737"/>
    </source>
</evidence>
<feature type="compositionally biased region" description="Low complexity" evidence="6">
    <location>
        <begin position="194"/>
        <end position="212"/>
    </location>
</feature>
<dbReference type="CDD" id="cd00167">
    <property type="entry name" value="SANT"/>
    <property type="match status" value="3"/>
</dbReference>
<dbReference type="FunFam" id="1.10.10.60:FF:000010">
    <property type="entry name" value="Transcriptional activator Myb isoform A"/>
    <property type="match status" value="1"/>
</dbReference>
<dbReference type="PANTHER" id="PTHR46621:SF1">
    <property type="entry name" value="SNRNA-ACTIVATING PROTEIN COMPLEX SUBUNIT 4"/>
    <property type="match status" value="1"/>
</dbReference>
<proteinExistence type="predicted"/>
<dbReference type="InterPro" id="IPR051575">
    <property type="entry name" value="Myb-like_DNA-bd"/>
</dbReference>
<dbReference type="GO" id="GO:0042796">
    <property type="term" value="P:snRNA transcription by RNA polymerase III"/>
    <property type="evidence" value="ECO:0007669"/>
    <property type="project" value="TreeGrafter"/>
</dbReference>
<evidence type="ECO:0000313" key="11">
    <source>
        <dbReference type="Proteomes" id="UP000179807"/>
    </source>
</evidence>
<dbReference type="PROSITE" id="PS51294">
    <property type="entry name" value="HTH_MYB"/>
    <property type="match status" value="3"/>
</dbReference>
<accession>A0A1J4JSM0</accession>
<keyword evidence="2" id="KW-0805">Transcription regulation</keyword>
<name>A0A1J4JSM0_9EUKA</name>
<feature type="domain" description="HTH myb-type" evidence="9">
    <location>
        <begin position="1"/>
        <end position="47"/>
    </location>
</feature>
<feature type="domain" description="Myb-like" evidence="7">
    <location>
        <begin position="48"/>
        <end position="99"/>
    </location>
</feature>
<feature type="region of interest" description="Disordered" evidence="6">
    <location>
        <begin position="360"/>
        <end position="409"/>
    </location>
</feature>
<feature type="domain" description="HTH myb-type" evidence="9">
    <location>
        <begin position="48"/>
        <end position="103"/>
    </location>
</feature>
<comment type="caution">
    <text evidence="10">The sequence shown here is derived from an EMBL/GenBank/DDBJ whole genome shotgun (WGS) entry which is preliminary data.</text>
</comment>
<feature type="domain" description="Myb-like" evidence="7">
    <location>
        <begin position="1"/>
        <end position="47"/>
    </location>
</feature>
<dbReference type="RefSeq" id="XP_068353381.1">
    <property type="nucleotide sequence ID" value="XM_068508897.1"/>
</dbReference>
<feature type="region of interest" description="Disordered" evidence="6">
    <location>
        <begin position="167"/>
        <end position="212"/>
    </location>
</feature>
<dbReference type="PROSITE" id="PS50090">
    <property type="entry name" value="MYB_LIKE"/>
    <property type="match status" value="3"/>
</dbReference>
<dbReference type="VEuPathDB" id="TrichDB:TRFO_33119"/>
<dbReference type="GeneID" id="94843601"/>
<evidence type="ECO:0000313" key="10">
    <source>
        <dbReference type="EMBL" id="OHT00245.1"/>
    </source>
</evidence>
<gene>
    <name evidence="10" type="ORF">TRFO_33119</name>
</gene>
<dbReference type="PROSITE" id="PS51293">
    <property type="entry name" value="SANT"/>
    <property type="match status" value="1"/>
</dbReference>
<dbReference type="GO" id="GO:0000978">
    <property type="term" value="F:RNA polymerase II cis-regulatory region sequence-specific DNA binding"/>
    <property type="evidence" value="ECO:0007669"/>
    <property type="project" value="TreeGrafter"/>
</dbReference>
<protein>
    <recommendedName>
        <fullName evidence="12">Myb-like DNA-binding domain containing protein</fullName>
    </recommendedName>
</protein>
<dbReference type="PANTHER" id="PTHR46621">
    <property type="entry name" value="SNRNA-ACTIVATING PROTEIN COMPLEX SUBUNIT 4"/>
    <property type="match status" value="1"/>
</dbReference>
<evidence type="ECO:0000256" key="3">
    <source>
        <dbReference type="ARBA" id="ARBA00023125"/>
    </source>
</evidence>
<feature type="compositionally biased region" description="Polar residues" evidence="6">
    <location>
        <begin position="360"/>
        <end position="378"/>
    </location>
</feature>
<dbReference type="GO" id="GO:0001006">
    <property type="term" value="F:RNA polymerase III type 3 promoter sequence-specific DNA binding"/>
    <property type="evidence" value="ECO:0007669"/>
    <property type="project" value="TreeGrafter"/>
</dbReference>
<keyword evidence="4" id="KW-0804">Transcription</keyword>
<feature type="compositionally biased region" description="Basic residues" evidence="6">
    <location>
        <begin position="171"/>
        <end position="183"/>
    </location>
</feature>
<dbReference type="InterPro" id="IPR017930">
    <property type="entry name" value="Myb_dom"/>
</dbReference>
<feature type="domain" description="Myb-like" evidence="7">
    <location>
        <begin position="100"/>
        <end position="150"/>
    </location>
</feature>
<feature type="domain" description="SANT" evidence="8">
    <location>
        <begin position="1"/>
        <end position="39"/>
    </location>
</feature>
<dbReference type="InterPro" id="IPR017884">
    <property type="entry name" value="SANT_dom"/>
</dbReference>
<dbReference type="InterPro" id="IPR001005">
    <property type="entry name" value="SANT/Myb"/>
</dbReference>
<dbReference type="SMART" id="SM00717">
    <property type="entry name" value="SANT"/>
    <property type="match status" value="3"/>
</dbReference>
<evidence type="ECO:0000256" key="5">
    <source>
        <dbReference type="ARBA" id="ARBA00023242"/>
    </source>
</evidence>
<dbReference type="InterPro" id="IPR009057">
    <property type="entry name" value="Homeodomain-like_sf"/>
</dbReference>
<dbReference type="Proteomes" id="UP000179807">
    <property type="component" value="Unassembled WGS sequence"/>
</dbReference>
<dbReference type="Pfam" id="PF00249">
    <property type="entry name" value="Myb_DNA-binding"/>
    <property type="match status" value="3"/>
</dbReference>
<feature type="compositionally biased region" description="Basic residues" evidence="6">
    <location>
        <begin position="379"/>
        <end position="393"/>
    </location>
</feature>
<organism evidence="10 11">
    <name type="scientific">Tritrichomonas foetus</name>
    <dbReference type="NCBI Taxonomy" id="1144522"/>
    <lineage>
        <taxon>Eukaryota</taxon>
        <taxon>Metamonada</taxon>
        <taxon>Parabasalia</taxon>
        <taxon>Tritrichomonadida</taxon>
        <taxon>Tritrichomonadidae</taxon>
        <taxon>Tritrichomonas</taxon>
    </lineage>
</organism>
<evidence type="ECO:0000259" key="7">
    <source>
        <dbReference type="PROSITE" id="PS50090"/>
    </source>
</evidence>
<evidence type="ECO:0000256" key="4">
    <source>
        <dbReference type="ARBA" id="ARBA00023163"/>
    </source>
</evidence>
<keyword evidence="1" id="KW-0677">Repeat</keyword>
<dbReference type="SUPFAM" id="SSF46689">
    <property type="entry name" value="Homeodomain-like"/>
    <property type="match status" value="2"/>
</dbReference>
<dbReference type="GO" id="GO:0042795">
    <property type="term" value="P:snRNA transcription by RNA polymerase II"/>
    <property type="evidence" value="ECO:0007669"/>
    <property type="project" value="TreeGrafter"/>
</dbReference>
<evidence type="ECO:0000259" key="9">
    <source>
        <dbReference type="PROSITE" id="PS51294"/>
    </source>
</evidence>
<evidence type="ECO:0008006" key="12">
    <source>
        <dbReference type="Google" id="ProtNLM"/>
    </source>
</evidence>
<dbReference type="OrthoDB" id="2143914at2759"/>